<proteinExistence type="inferred from homology"/>
<dbReference type="InterPro" id="IPR019927">
    <property type="entry name" value="Ribosomal_uL3_bac/org-type"/>
</dbReference>
<dbReference type="GO" id="GO:0019843">
    <property type="term" value="F:rRNA binding"/>
    <property type="evidence" value="ECO:0007669"/>
    <property type="project" value="UniProtKB-KW"/>
</dbReference>
<dbReference type="AlphaFoldDB" id="A0A1G2QQZ3"/>
<protein>
    <recommendedName>
        <fullName evidence="6">50S ribosomal protein L3</fullName>
    </recommendedName>
</protein>
<evidence type="ECO:0000256" key="5">
    <source>
        <dbReference type="ARBA" id="ARBA00023274"/>
    </source>
</evidence>
<evidence type="ECO:0000256" key="4">
    <source>
        <dbReference type="ARBA" id="ARBA00022980"/>
    </source>
</evidence>
<evidence type="ECO:0000256" key="6">
    <source>
        <dbReference type="NCBIfam" id="TIGR03625"/>
    </source>
</evidence>
<dbReference type="PANTHER" id="PTHR11229">
    <property type="entry name" value="50S RIBOSOMAL PROTEIN L3"/>
    <property type="match status" value="1"/>
</dbReference>
<comment type="similarity">
    <text evidence="1">Belongs to the universal ribosomal protein uL3 family.</text>
</comment>
<comment type="caution">
    <text evidence="7">The sequence shown here is derived from an EMBL/GenBank/DDBJ whole genome shotgun (WGS) entry which is preliminary data.</text>
</comment>
<keyword evidence="5" id="KW-0687">Ribonucleoprotein</keyword>
<evidence type="ECO:0000256" key="1">
    <source>
        <dbReference type="ARBA" id="ARBA00006540"/>
    </source>
</evidence>
<dbReference type="Proteomes" id="UP000179245">
    <property type="component" value="Unassembled WGS sequence"/>
</dbReference>
<evidence type="ECO:0000313" key="7">
    <source>
        <dbReference type="EMBL" id="OHA62311.1"/>
    </source>
</evidence>
<dbReference type="SUPFAM" id="SSF50447">
    <property type="entry name" value="Translation proteins"/>
    <property type="match status" value="1"/>
</dbReference>
<dbReference type="PANTHER" id="PTHR11229:SF16">
    <property type="entry name" value="LARGE RIBOSOMAL SUBUNIT PROTEIN UL3C"/>
    <property type="match status" value="1"/>
</dbReference>
<dbReference type="GO" id="GO:0022625">
    <property type="term" value="C:cytosolic large ribosomal subunit"/>
    <property type="evidence" value="ECO:0007669"/>
    <property type="project" value="TreeGrafter"/>
</dbReference>
<dbReference type="STRING" id="1802443.A2117_00425"/>
<keyword evidence="4 7" id="KW-0689">Ribosomal protein</keyword>
<keyword evidence="2" id="KW-0699">rRNA-binding</keyword>
<reference evidence="7 8" key="1">
    <citation type="journal article" date="2016" name="Nat. Commun.">
        <title>Thousands of microbial genomes shed light on interconnected biogeochemical processes in an aquifer system.</title>
        <authorList>
            <person name="Anantharaman K."/>
            <person name="Brown C.T."/>
            <person name="Hug L.A."/>
            <person name="Sharon I."/>
            <person name="Castelle C.J."/>
            <person name="Probst A.J."/>
            <person name="Thomas B.C."/>
            <person name="Singh A."/>
            <person name="Wilkins M.J."/>
            <person name="Karaoz U."/>
            <person name="Brodie E.L."/>
            <person name="Williams K.H."/>
            <person name="Hubbard S.S."/>
            <person name="Banfield J.F."/>
        </authorList>
    </citation>
    <scope>NUCLEOTIDE SEQUENCE [LARGE SCALE GENOMIC DNA]</scope>
</reference>
<evidence type="ECO:0000256" key="2">
    <source>
        <dbReference type="ARBA" id="ARBA00022730"/>
    </source>
</evidence>
<keyword evidence="3" id="KW-0694">RNA-binding</keyword>
<dbReference type="InterPro" id="IPR009000">
    <property type="entry name" value="Transl_B-barrel_sf"/>
</dbReference>
<name>A0A1G2QQZ3_9BACT</name>
<dbReference type="InterPro" id="IPR000597">
    <property type="entry name" value="Ribosomal_uL3"/>
</dbReference>
<dbReference type="Pfam" id="PF00297">
    <property type="entry name" value="Ribosomal_L3"/>
    <property type="match status" value="1"/>
</dbReference>
<evidence type="ECO:0000313" key="8">
    <source>
        <dbReference type="Proteomes" id="UP000179245"/>
    </source>
</evidence>
<dbReference type="FunFam" id="2.40.30.10:FF:000004">
    <property type="entry name" value="50S ribosomal protein L3"/>
    <property type="match status" value="1"/>
</dbReference>
<dbReference type="GO" id="GO:0006412">
    <property type="term" value="P:translation"/>
    <property type="evidence" value="ECO:0007669"/>
    <property type="project" value="UniProtKB-UniRule"/>
</dbReference>
<dbReference type="NCBIfam" id="TIGR03625">
    <property type="entry name" value="L3_bact"/>
    <property type="match status" value="1"/>
</dbReference>
<sequence length="203" mass="22679">MKFLLGKKITMTQVFSEEKAIPVTLVEVEPCEILQIKTMEKDGYCSVQLGLEKITKTKKIKKTQKGKEFRYLREFLVKREDLENYKPGDKLQASIFNEGDKIIVAGISKGKGYQGAVKIWGFHGRLSATHGQKHELRTLGSVGSSGPGRVRKGRKMSGRLGAGRVTVKNLKIVKIDKEDNILAIKGAIPGRRGTLLEIRRLET</sequence>
<gene>
    <name evidence="7" type="ORF">A2117_00425</name>
</gene>
<dbReference type="Gene3D" id="2.40.30.10">
    <property type="entry name" value="Translation factors"/>
    <property type="match status" value="2"/>
</dbReference>
<dbReference type="GO" id="GO:0003735">
    <property type="term" value="F:structural constituent of ribosome"/>
    <property type="evidence" value="ECO:0007669"/>
    <property type="project" value="UniProtKB-UniRule"/>
</dbReference>
<evidence type="ECO:0000256" key="3">
    <source>
        <dbReference type="ARBA" id="ARBA00022884"/>
    </source>
</evidence>
<organism evidence="7 8">
    <name type="scientific">Candidatus Wildermuthbacteria bacterium GWA2_46_15</name>
    <dbReference type="NCBI Taxonomy" id="1802443"/>
    <lineage>
        <taxon>Bacteria</taxon>
        <taxon>Candidatus Wildermuthiibacteriota</taxon>
    </lineage>
</organism>
<accession>A0A1G2QQZ3</accession>
<dbReference type="EMBL" id="MHTO01000017">
    <property type="protein sequence ID" value="OHA62311.1"/>
    <property type="molecule type" value="Genomic_DNA"/>
</dbReference>